<dbReference type="GO" id="GO:0006537">
    <property type="term" value="P:glutamate biosynthetic process"/>
    <property type="evidence" value="ECO:0007669"/>
    <property type="project" value="InterPro"/>
</dbReference>
<name>A0A1G9TWI1_9FIRM</name>
<dbReference type="Gene3D" id="3.20.20.70">
    <property type="entry name" value="Aldolase class I"/>
    <property type="match status" value="1"/>
</dbReference>
<evidence type="ECO:0000256" key="1">
    <source>
        <dbReference type="ARBA" id="ARBA00009716"/>
    </source>
</evidence>
<dbReference type="Pfam" id="PF01645">
    <property type="entry name" value="Glu_synthase"/>
    <property type="match status" value="1"/>
</dbReference>
<protein>
    <submittedName>
        <fullName evidence="3">Glutamate synthase domain-containing protein 2</fullName>
    </submittedName>
</protein>
<keyword evidence="4" id="KW-1185">Reference proteome</keyword>
<dbReference type="EMBL" id="FNHB01000005">
    <property type="protein sequence ID" value="SDM52013.1"/>
    <property type="molecule type" value="Genomic_DNA"/>
</dbReference>
<dbReference type="AlphaFoldDB" id="A0A1G9TWI1"/>
<evidence type="ECO:0000259" key="2">
    <source>
        <dbReference type="Pfam" id="PF01645"/>
    </source>
</evidence>
<dbReference type="PANTHER" id="PTHR43819:SF1">
    <property type="entry name" value="ARCHAEAL-TYPE GLUTAMATE SYNTHASE [NADPH]"/>
    <property type="match status" value="1"/>
</dbReference>
<dbReference type="InterPro" id="IPR002932">
    <property type="entry name" value="Glu_synthdom"/>
</dbReference>
<organism evidence="3 4">
    <name type="scientific">Dendrosporobacter quercicolus</name>
    <dbReference type="NCBI Taxonomy" id="146817"/>
    <lineage>
        <taxon>Bacteria</taxon>
        <taxon>Bacillati</taxon>
        <taxon>Bacillota</taxon>
        <taxon>Negativicutes</taxon>
        <taxon>Selenomonadales</taxon>
        <taxon>Sporomusaceae</taxon>
        <taxon>Dendrosporobacter</taxon>
    </lineage>
</organism>
<gene>
    <name evidence="3" type="ORF">SAMN04488502_105112</name>
</gene>
<sequence>MAKIPWLILLLLVGVTLAAKPLIRYIAQVVTNLVMSKLLTEQYSQNVAELLPSLKRFSLLNLLELSLRAENGKVLTRPIGPVKHFAGYDQLMFSPRQMTKLPLPESAGIDLSVTLGPKAQKPLTIQIPLMISAMAYGLALSEEAKLALAKAAKALKTATNSGEGPFLPEEPLETDKFILQICRWSWGARTDEQIGLADMLEIQMGQGADIGTSRIEAQELEGRARILGGLAPGQPAISLPAPPEVKTSADWPEFIKKLRQRANGIPLALKLMATDHLEEELTAAVDLGFDVIVIDGAEAGTHATAPIKQDDFGIPGIHALMRAKRFLQGTSVSLVISGGFFTPGQCLKALALGADAIYLATVPLMALGHNQVQKVIPWKPPTTLVYYHSPAKTELDIDQAAACVANVLTAMTLEMEEAMRALGKSSLRELSPDDLVALDCRTAEITGVKPVSAPAALPGAESLRQSLNQLRGLLSLAHRLAGFMESILAELCYNQDLPRVHLLRNQYRLLAEEKKALTVRRL</sequence>
<dbReference type="Proteomes" id="UP000214880">
    <property type="component" value="Unassembled WGS sequence"/>
</dbReference>
<proteinExistence type="inferred from homology"/>
<dbReference type="RefSeq" id="WP_245698125.1">
    <property type="nucleotide sequence ID" value="NZ_FNHB01000005.1"/>
</dbReference>
<feature type="domain" description="Glutamate synthase" evidence="2">
    <location>
        <begin position="117"/>
        <end position="424"/>
    </location>
</feature>
<dbReference type="GO" id="GO:0015930">
    <property type="term" value="F:glutamate synthase activity"/>
    <property type="evidence" value="ECO:0007669"/>
    <property type="project" value="InterPro"/>
</dbReference>
<dbReference type="STRING" id="146817.SAMN04488502_105112"/>
<reference evidence="3 4" key="1">
    <citation type="submission" date="2016-10" db="EMBL/GenBank/DDBJ databases">
        <authorList>
            <person name="de Groot N.N."/>
        </authorList>
    </citation>
    <scope>NUCLEOTIDE SEQUENCE [LARGE SCALE GENOMIC DNA]</scope>
    <source>
        <strain evidence="3 4">DSM 1736</strain>
    </source>
</reference>
<evidence type="ECO:0000313" key="4">
    <source>
        <dbReference type="Proteomes" id="UP000214880"/>
    </source>
</evidence>
<accession>A0A1G9TWI1</accession>
<dbReference type="PANTHER" id="PTHR43819">
    <property type="entry name" value="ARCHAEAL-TYPE GLUTAMATE SYNTHASE [NADPH]"/>
    <property type="match status" value="1"/>
</dbReference>
<dbReference type="SUPFAM" id="SSF51395">
    <property type="entry name" value="FMN-linked oxidoreductases"/>
    <property type="match status" value="1"/>
</dbReference>
<dbReference type="InterPro" id="IPR013785">
    <property type="entry name" value="Aldolase_TIM"/>
</dbReference>
<dbReference type="CDD" id="cd02808">
    <property type="entry name" value="GltS_FMN"/>
    <property type="match status" value="1"/>
</dbReference>
<comment type="similarity">
    <text evidence="1">Belongs to the glutamate synthase family.</text>
</comment>
<evidence type="ECO:0000313" key="3">
    <source>
        <dbReference type="EMBL" id="SDM52013.1"/>
    </source>
</evidence>